<dbReference type="InterPro" id="IPR036514">
    <property type="entry name" value="SGNH_hydro_sf"/>
</dbReference>
<dbReference type="Gene3D" id="3.40.50.1110">
    <property type="entry name" value="SGNH hydrolase"/>
    <property type="match status" value="1"/>
</dbReference>
<keyword evidence="1" id="KW-1133">Transmembrane helix</keyword>
<dbReference type="EMBL" id="UINC01115466">
    <property type="protein sequence ID" value="SVC86516.1"/>
    <property type="molecule type" value="Genomic_DNA"/>
</dbReference>
<dbReference type="AlphaFoldDB" id="A0A382QM45"/>
<feature type="non-terminal residue" evidence="2">
    <location>
        <position position="268"/>
    </location>
</feature>
<keyword evidence="1" id="KW-0472">Membrane</keyword>
<gene>
    <name evidence="2" type="ORF">METZ01_LOCUS339370</name>
</gene>
<reference evidence="2" key="1">
    <citation type="submission" date="2018-05" db="EMBL/GenBank/DDBJ databases">
        <authorList>
            <person name="Lanie J.A."/>
            <person name="Ng W.-L."/>
            <person name="Kazmierczak K.M."/>
            <person name="Andrzejewski T.M."/>
            <person name="Davidsen T.M."/>
            <person name="Wayne K.J."/>
            <person name="Tettelin H."/>
            <person name="Glass J.I."/>
            <person name="Rusch D."/>
            <person name="Podicherti R."/>
            <person name="Tsui H.-C.T."/>
            <person name="Winkler M.E."/>
        </authorList>
    </citation>
    <scope>NUCLEOTIDE SEQUENCE</scope>
</reference>
<name>A0A382QM45_9ZZZZ</name>
<evidence type="ECO:0000313" key="2">
    <source>
        <dbReference type="EMBL" id="SVC86516.1"/>
    </source>
</evidence>
<keyword evidence="1" id="KW-0812">Transmembrane</keyword>
<feature type="transmembrane region" description="Helical" evidence="1">
    <location>
        <begin position="12"/>
        <end position="30"/>
    </location>
</feature>
<evidence type="ECO:0008006" key="3">
    <source>
        <dbReference type="Google" id="ProtNLM"/>
    </source>
</evidence>
<accession>A0A382QM45</accession>
<feature type="non-terminal residue" evidence="2">
    <location>
        <position position="1"/>
    </location>
</feature>
<dbReference type="SUPFAM" id="SSF52266">
    <property type="entry name" value="SGNH hydrolase"/>
    <property type="match status" value="1"/>
</dbReference>
<proteinExistence type="predicted"/>
<evidence type="ECO:0000256" key="1">
    <source>
        <dbReference type="SAM" id="Phobius"/>
    </source>
</evidence>
<protein>
    <recommendedName>
        <fullName evidence="3">SGNH hydrolase-type esterase domain-containing protein</fullName>
    </recommendedName>
</protein>
<sequence>VSPSNTRRVRIAVNVAVAVILVLALTEILLRIPSLLSSDPALPERDPTRAHIVSVGDSFTRTGKNIPDTDTYPGHLQVLLDDAAPGRFRMVNLGTIGVSSTLVANQLSDHLERYRPVAVIAWAGVNIRPDMVETGPFESGAFPSELLLHSEIYRFIDTWLEERRVEAEMKELTRTQAWRKAVLANREIAKAREQFIETQGGDGIRNLLMRDYRRIVEITRASGAQVIFVTYPFEAPAKSEFANDAMRNVGKDLDIPVISSGEAVIRVP</sequence>
<organism evidence="2">
    <name type="scientific">marine metagenome</name>
    <dbReference type="NCBI Taxonomy" id="408172"/>
    <lineage>
        <taxon>unclassified sequences</taxon>
        <taxon>metagenomes</taxon>
        <taxon>ecological metagenomes</taxon>
    </lineage>
</organism>